<dbReference type="EMBL" id="KZ155838">
    <property type="protein sequence ID" value="OUS42473.1"/>
    <property type="molecule type" value="Genomic_DNA"/>
</dbReference>
<dbReference type="PANTHER" id="PTHR13000:SF0">
    <property type="entry name" value="NUCLEOPORIN P54"/>
    <property type="match status" value="1"/>
</dbReference>
<dbReference type="eggNOG" id="KOG3091">
    <property type="taxonomic scope" value="Eukaryota"/>
</dbReference>
<comment type="subcellular location">
    <subcellularLocation>
        <location evidence="1">Nucleus</location>
    </subcellularLocation>
</comment>
<dbReference type="InterPro" id="IPR025574">
    <property type="entry name" value="Nucleoporin_FG_rpt"/>
</dbReference>
<dbReference type="Proteomes" id="UP000195557">
    <property type="component" value="Unassembled WGS sequence"/>
</dbReference>
<dbReference type="GO" id="GO:0006999">
    <property type="term" value="P:nuclear pore organization"/>
    <property type="evidence" value="ECO:0007669"/>
    <property type="project" value="TreeGrafter"/>
</dbReference>
<sequence length="703" mass="68801">MFGAPTTPAGASAGGFSFGSTPQTAQTVGAGAFGAAPATGGAGGGFSFGSTPQTTGAATGASGGAFGGGGGGLFGGGAAASGGGGLFGTPAASSAGGFGAAPALTPAVTGGAFGSPAPAASTGGGLFGGPAPAASTGGGLFGAAPAASTGGGLFGSATPASSSAGGLFGAAPAASTGGGLFGSATPASSSAGGLFGAAPAASTGGGLFGSATPASSSAGGLFGAAPAASTGGGLFGSATPTPATTSGGLFASTAASSPATTSGGLFGAAPAASTGGGLFGSSAPTSSAGLFGAAPAASTGGGMFGSAAPASSTSGGLFGSAAPTATTSGGLFGSTAPASSAGGGLFGSAAPSTPSGGLFGASASAAPATPNPFGSTPSTSNALIGGGGAGLFGAAPSPSAGALTTTQQPGGLFQRPHIEEHPSSLDPSREMQEIINAYNPNHPDYKFRTYFYNVVKDPRMRVKPQNVSERKWRELLDAVGGENNPDCLWPVQYDGFEGLMRRKTEASTEIKAQEEFVQAVETATRQIMQWANTEMTRRMQNIKNKAMEHQHRLIKVFRAINQQQMKSYADANGGATPPVSAEEIELLNRFKDLSKRVNRSAASLPRRAEALAAAARLRQDIAPADEIQISDEEKNRIMDVIEKQRAQIDDIERQIEERFAKREELRARRDAERNDAAQRHSSPLSSYALAPASSLFSQPSLRR</sequence>
<feature type="compositionally biased region" description="Basic and acidic residues" evidence="4">
    <location>
        <begin position="662"/>
        <end position="678"/>
    </location>
</feature>
<dbReference type="InterPro" id="IPR025712">
    <property type="entry name" value="Nup54_alpha-helical_dom"/>
</dbReference>
<evidence type="ECO:0000256" key="2">
    <source>
        <dbReference type="ARBA" id="ARBA00022448"/>
    </source>
</evidence>
<dbReference type="Pfam" id="PF13874">
    <property type="entry name" value="Nup54"/>
    <property type="match status" value="1"/>
</dbReference>
<dbReference type="GO" id="GO:0006607">
    <property type="term" value="P:NLS-bearing protein import into nucleus"/>
    <property type="evidence" value="ECO:0007669"/>
    <property type="project" value="TreeGrafter"/>
</dbReference>
<evidence type="ECO:0000259" key="5">
    <source>
        <dbReference type="Pfam" id="PF13874"/>
    </source>
</evidence>
<feature type="region of interest" description="Disordered" evidence="4">
    <location>
        <begin position="662"/>
        <end position="689"/>
    </location>
</feature>
<organism evidence="6">
    <name type="scientific">Ostreococcus tauri</name>
    <name type="common">Marine green alga</name>
    <dbReference type="NCBI Taxonomy" id="70448"/>
    <lineage>
        <taxon>Eukaryota</taxon>
        <taxon>Viridiplantae</taxon>
        <taxon>Chlorophyta</taxon>
        <taxon>Mamiellophyceae</taxon>
        <taxon>Mamiellales</taxon>
        <taxon>Bathycoccaceae</taxon>
        <taxon>Ostreococcus</taxon>
    </lineage>
</organism>
<dbReference type="AlphaFoldDB" id="A0A1Y5I326"/>
<reference evidence="6" key="1">
    <citation type="submission" date="2017-04" db="EMBL/GenBank/DDBJ databases">
        <title>Population genomics of picophytoplankton unveils novel chromosome hypervariability.</title>
        <authorList>
            <consortium name="DOE Joint Genome Institute"/>
            <person name="Blanc-Mathieu R."/>
            <person name="Krasovec M."/>
            <person name="Hebrard M."/>
            <person name="Yau S."/>
            <person name="Desgranges E."/>
            <person name="Martin J."/>
            <person name="Schackwitz W."/>
            <person name="Kuo A."/>
            <person name="Salin G."/>
            <person name="Donnadieu C."/>
            <person name="Desdevises Y."/>
            <person name="Sanchez-Ferandin S."/>
            <person name="Moreau H."/>
            <person name="Rivals E."/>
            <person name="Grigoriev I.V."/>
            <person name="Grimsley N."/>
            <person name="Eyre-Walker A."/>
            <person name="Piganeau G."/>
        </authorList>
    </citation>
    <scope>NUCLEOTIDE SEQUENCE [LARGE SCALE GENOMIC DNA]</scope>
    <source>
        <strain evidence="6">RCC 1115</strain>
    </source>
</reference>
<dbReference type="GO" id="GO:0017056">
    <property type="term" value="F:structural constituent of nuclear pore"/>
    <property type="evidence" value="ECO:0007669"/>
    <property type="project" value="TreeGrafter"/>
</dbReference>
<dbReference type="GO" id="GO:0036228">
    <property type="term" value="P:protein localization to nuclear inner membrane"/>
    <property type="evidence" value="ECO:0007669"/>
    <property type="project" value="TreeGrafter"/>
</dbReference>
<gene>
    <name evidence="6" type="ORF">BE221DRAFT_84359</name>
</gene>
<evidence type="ECO:0000313" key="6">
    <source>
        <dbReference type="EMBL" id="OUS42473.1"/>
    </source>
</evidence>
<dbReference type="InterPro" id="IPR024864">
    <property type="entry name" value="Nup54/Nup57/Nup44"/>
</dbReference>
<name>A0A1Y5I326_OSTTA</name>
<keyword evidence="3" id="KW-0539">Nucleus</keyword>
<evidence type="ECO:0000256" key="3">
    <source>
        <dbReference type="ARBA" id="ARBA00023242"/>
    </source>
</evidence>
<feature type="domain" description="Nucleoporin Nup54 alpha-helical" evidence="5">
    <location>
        <begin position="463"/>
        <end position="613"/>
    </location>
</feature>
<dbReference type="GO" id="GO:0044613">
    <property type="term" value="C:nuclear pore central transport channel"/>
    <property type="evidence" value="ECO:0007669"/>
    <property type="project" value="TreeGrafter"/>
</dbReference>
<dbReference type="Pfam" id="PF13634">
    <property type="entry name" value="Nucleoporin_FG"/>
    <property type="match status" value="4"/>
</dbReference>
<evidence type="ECO:0000256" key="4">
    <source>
        <dbReference type="SAM" id="MobiDB-lite"/>
    </source>
</evidence>
<proteinExistence type="predicted"/>
<dbReference type="PANTHER" id="PTHR13000">
    <property type="entry name" value="NUCLEOPORIN P54"/>
    <property type="match status" value="1"/>
</dbReference>
<feature type="region of interest" description="Disordered" evidence="4">
    <location>
        <begin position="399"/>
        <end position="426"/>
    </location>
</feature>
<protein>
    <submittedName>
        <fullName evidence="6">Nucleoporin complex subunit 54-domain-containing protein</fullName>
    </submittedName>
</protein>
<feature type="compositionally biased region" description="Basic and acidic residues" evidence="4">
    <location>
        <begin position="416"/>
        <end position="426"/>
    </location>
</feature>
<accession>A0A1Y5I326</accession>
<evidence type="ECO:0000256" key="1">
    <source>
        <dbReference type="ARBA" id="ARBA00004123"/>
    </source>
</evidence>
<keyword evidence="2" id="KW-0813">Transport</keyword>